<dbReference type="Pfam" id="PF00126">
    <property type="entry name" value="HTH_1"/>
    <property type="match status" value="1"/>
</dbReference>
<dbReference type="Gene3D" id="3.40.190.290">
    <property type="match status" value="1"/>
</dbReference>
<dbReference type="PRINTS" id="PR00039">
    <property type="entry name" value="HTHLYSR"/>
</dbReference>
<name>A0ABZ2LUF0_9BACT</name>
<protein>
    <submittedName>
        <fullName evidence="6">LysR family transcriptional regulator</fullName>
    </submittedName>
</protein>
<dbReference type="RefSeq" id="WP_394822248.1">
    <property type="nucleotide sequence ID" value="NZ_CP089984.1"/>
</dbReference>
<evidence type="ECO:0000256" key="1">
    <source>
        <dbReference type="ARBA" id="ARBA00009437"/>
    </source>
</evidence>
<feature type="domain" description="HTH lysR-type" evidence="5">
    <location>
        <begin position="9"/>
        <end position="66"/>
    </location>
</feature>
<dbReference type="SUPFAM" id="SSF46785">
    <property type="entry name" value="Winged helix' DNA-binding domain"/>
    <property type="match status" value="1"/>
</dbReference>
<accession>A0ABZ2LUF0</accession>
<evidence type="ECO:0000256" key="3">
    <source>
        <dbReference type="ARBA" id="ARBA00023125"/>
    </source>
</evidence>
<evidence type="ECO:0000313" key="7">
    <source>
        <dbReference type="Proteomes" id="UP001370348"/>
    </source>
</evidence>
<dbReference type="Proteomes" id="UP001370348">
    <property type="component" value="Chromosome"/>
</dbReference>
<evidence type="ECO:0000256" key="4">
    <source>
        <dbReference type="ARBA" id="ARBA00023163"/>
    </source>
</evidence>
<evidence type="ECO:0000256" key="2">
    <source>
        <dbReference type="ARBA" id="ARBA00023015"/>
    </source>
</evidence>
<reference evidence="6 7" key="1">
    <citation type="submission" date="2021-12" db="EMBL/GenBank/DDBJ databases">
        <title>Discovery of the Pendulisporaceae a myxobacterial family with distinct sporulation behavior and unique specialized metabolism.</title>
        <authorList>
            <person name="Garcia R."/>
            <person name="Popoff A."/>
            <person name="Bader C.D."/>
            <person name="Loehr J."/>
            <person name="Walesch S."/>
            <person name="Walt C."/>
            <person name="Boldt J."/>
            <person name="Bunk B."/>
            <person name="Haeckl F.J.F.P.J."/>
            <person name="Gunesch A.P."/>
            <person name="Birkelbach J."/>
            <person name="Nuebel U."/>
            <person name="Pietschmann T."/>
            <person name="Bach T."/>
            <person name="Mueller R."/>
        </authorList>
    </citation>
    <scope>NUCLEOTIDE SEQUENCE [LARGE SCALE GENOMIC DNA]</scope>
    <source>
        <strain evidence="6 7">MSr11954</strain>
    </source>
</reference>
<dbReference type="InterPro" id="IPR058163">
    <property type="entry name" value="LysR-type_TF_proteobact-type"/>
</dbReference>
<keyword evidence="7" id="KW-1185">Reference proteome</keyword>
<dbReference type="Gene3D" id="1.10.10.10">
    <property type="entry name" value="Winged helix-like DNA-binding domain superfamily/Winged helix DNA-binding domain"/>
    <property type="match status" value="1"/>
</dbReference>
<keyword evidence="2" id="KW-0805">Transcription regulation</keyword>
<dbReference type="PANTHER" id="PTHR30537:SF3">
    <property type="entry name" value="TRANSCRIPTIONAL REGULATORY PROTEIN"/>
    <property type="match status" value="1"/>
</dbReference>
<organism evidence="6 7">
    <name type="scientific">Pendulispora albinea</name>
    <dbReference type="NCBI Taxonomy" id="2741071"/>
    <lineage>
        <taxon>Bacteria</taxon>
        <taxon>Pseudomonadati</taxon>
        <taxon>Myxococcota</taxon>
        <taxon>Myxococcia</taxon>
        <taxon>Myxococcales</taxon>
        <taxon>Sorangiineae</taxon>
        <taxon>Pendulisporaceae</taxon>
        <taxon>Pendulispora</taxon>
    </lineage>
</organism>
<keyword evidence="4" id="KW-0804">Transcription</keyword>
<sequence length="304" mass="33757">MPRPKLVKVDWDDLRIALAVLRHGSLSAAARAMGTTQPTVSRRLDAFERHIGIELFERGKEGLAPTPLATALFENLQRMDEGALAIERRIAARDTGLQGAITVTSLDWLGDYVVAPMLARFSASHRLVVCELINDARVFNLSRRDADVAFRFGAFDQEDLVVRKLAEAAYGLYASPEYLERHGRPNFERGCPGHAIILLHEAAGRVCYGEWLKTLAREARVILRTNGLQSHLAAVEAGDAMAALPRAVADRRPALRRIETPLAEPVQPIRMGVHPDLRDTPRIRAFIDFAARELKVRAPELNPV</sequence>
<dbReference type="SUPFAM" id="SSF53850">
    <property type="entry name" value="Periplasmic binding protein-like II"/>
    <property type="match status" value="1"/>
</dbReference>
<dbReference type="InterPro" id="IPR005119">
    <property type="entry name" value="LysR_subst-bd"/>
</dbReference>
<comment type="similarity">
    <text evidence="1">Belongs to the LysR transcriptional regulatory family.</text>
</comment>
<proteinExistence type="inferred from homology"/>
<dbReference type="InterPro" id="IPR000847">
    <property type="entry name" value="LysR_HTH_N"/>
</dbReference>
<keyword evidence="3" id="KW-0238">DNA-binding</keyword>
<evidence type="ECO:0000313" key="6">
    <source>
        <dbReference type="EMBL" id="WXB12627.1"/>
    </source>
</evidence>
<dbReference type="EMBL" id="CP089984">
    <property type="protein sequence ID" value="WXB12627.1"/>
    <property type="molecule type" value="Genomic_DNA"/>
</dbReference>
<gene>
    <name evidence="6" type="ORF">LZC94_32855</name>
</gene>
<dbReference type="InterPro" id="IPR036390">
    <property type="entry name" value="WH_DNA-bd_sf"/>
</dbReference>
<dbReference type="Pfam" id="PF03466">
    <property type="entry name" value="LysR_substrate"/>
    <property type="match status" value="1"/>
</dbReference>
<dbReference type="InterPro" id="IPR036388">
    <property type="entry name" value="WH-like_DNA-bd_sf"/>
</dbReference>
<evidence type="ECO:0000259" key="5">
    <source>
        <dbReference type="PROSITE" id="PS50931"/>
    </source>
</evidence>
<dbReference type="PROSITE" id="PS50931">
    <property type="entry name" value="HTH_LYSR"/>
    <property type="match status" value="1"/>
</dbReference>
<dbReference type="PANTHER" id="PTHR30537">
    <property type="entry name" value="HTH-TYPE TRANSCRIPTIONAL REGULATOR"/>
    <property type="match status" value="1"/>
</dbReference>